<dbReference type="GO" id="GO:0046872">
    <property type="term" value="F:metal ion binding"/>
    <property type="evidence" value="ECO:0007669"/>
    <property type="project" value="UniProtKB-KW"/>
</dbReference>
<evidence type="ECO:0000259" key="14">
    <source>
        <dbReference type="PROSITE" id="PS51192"/>
    </source>
</evidence>
<evidence type="ECO:0000313" key="16">
    <source>
        <dbReference type="EMBL" id="RKH60123.1"/>
    </source>
</evidence>
<dbReference type="GO" id="GO:0043138">
    <property type="term" value="F:3'-5' DNA helicase activity"/>
    <property type="evidence" value="ECO:0007669"/>
    <property type="project" value="UniProtKB-EC"/>
</dbReference>
<dbReference type="AlphaFoldDB" id="A0A3A8PUP0"/>
<dbReference type="PANTHER" id="PTHR13710">
    <property type="entry name" value="DNA HELICASE RECQ FAMILY MEMBER"/>
    <property type="match status" value="1"/>
</dbReference>
<evidence type="ECO:0000256" key="9">
    <source>
        <dbReference type="ARBA" id="ARBA00034617"/>
    </source>
</evidence>
<feature type="region of interest" description="Disordered" evidence="13">
    <location>
        <begin position="1"/>
        <end position="25"/>
    </location>
</feature>
<keyword evidence="8" id="KW-0413">Isomerase</keyword>
<dbReference type="Proteomes" id="UP000267003">
    <property type="component" value="Unassembled WGS sequence"/>
</dbReference>
<evidence type="ECO:0000256" key="8">
    <source>
        <dbReference type="ARBA" id="ARBA00023235"/>
    </source>
</evidence>
<evidence type="ECO:0000256" key="7">
    <source>
        <dbReference type="ARBA" id="ARBA00023125"/>
    </source>
</evidence>
<keyword evidence="3" id="KW-0547">Nucleotide-binding</keyword>
<dbReference type="InterPro" id="IPR004589">
    <property type="entry name" value="DNA_helicase_ATP-dep_RecQ"/>
</dbReference>
<dbReference type="PANTHER" id="PTHR13710:SF105">
    <property type="entry name" value="ATP-DEPENDENT DNA HELICASE Q1"/>
    <property type="match status" value="1"/>
</dbReference>
<dbReference type="Gene3D" id="3.40.50.300">
    <property type="entry name" value="P-loop containing nucleotide triphosphate hydrolases"/>
    <property type="match status" value="2"/>
</dbReference>
<dbReference type="Pfam" id="PF00271">
    <property type="entry name" value="Helicase_C"/>
    <property type="match status" value="1"/>
</dbReference>
<comment type="caution">
    <text evidence="16">The sequence shown here is derived from an EMBL/GenBank/DDBJ whole genome shotgun (WGS) entry which is preliminary data.</text>
</comment>
<dbReference type="GO" id="GO:0005737">
    <property type="term" value="C:cytoplasm"/>
    <property type="evidence" value="ECO:0007669"/>
    <property type="project" value="TreeGrafter"/>
</dbReference>
<evidence type="ECO:0000256" key="10">
    <source>
        <dbReference type="ARBA" id="ARBA00034808"/>
    </source>
</evidence>
<keyword evidence="2" id="KW-0479">Metal-binding</keyword>
<keyword evidence="5 16" id="KW-0347">Helicase</keyword>
<evidence type="ECO:0000256" key="4">
    <source>
        <dbReference type="ARBA" id="ARBA00022801"/>
    </source>
</evidence>
<dbReference type="GO" id="GO:0009378">
    <property type="term" value="F:four-way junction helicase activity"/>
    <property type="evidence" value="ECO:0007669"/>
    <property type="project" value="TreeGrafter"/>
</dbReference>
<dbReference type="CDD" id="cd17920">
    <property type="entry name" value="DEXHc_RecQ"/>
    <property type="match status" value="1"/>
</dbReference>
<dbReference type="GO" id="GO:0016787">
    <property type="term" value="F:hydrolase activity"/>
    <property type="evidence" value="ECO:0007669"/>
    <property type="project" value="UniProtKB-KW"/>
</dbReference>
<proteinExistence type="inferred from homology"/>
<dbReference type="NCBIfam" id="TIGR00614">
    <property type="entry name" value="recQ_fam"/>
    <property type="match status" value="1"/>
</dbReference>
<dbReference type="GO" id="GO:0006310">
    <property type="term" value="P:DNA recombination"/>
    <property type="evidence" value="ECO:0007669"/>
    <property type="project" value="InterPro"/>
</dbReference>
<keyword evidence="7" id="KW-0238">DNA-binding</keyword>
<reference evidence="17" key="1">
    <citation type="submission" date="2018-09" db="EMBL/GenBank/DDBJ databases">
        <authorList>
            <person name="Livingstone P.G."/>
            <person name="Whitworth D.E."/>
        </authorList>
    </citation>
    <scope>NUCLEOTIDE SEQUENCE [LARGE SCALE GENOMIC DNA]</scope>
    <source>
        <strain evidence="17">AB050A</strain>
    </source>
</reference>
<dbReference type="InterPro" id="IPR001650">
    <property type="entry name" value="Helicase_C-like"/>
</dbReference>
<dbReference type="GO" id="GO:0003677">
    <property type="term" value="F:DNA binding"/>
    <property type="evidence" value="ECO:0007669"/>
    <property type="project" value="UniProtKB-KW"/>
</dbReference>
<dbReference type="GO" id="GO:0005524">
    <property type="term" value="F:ATP binding"/>
    <property type="evidence" value="ECO:0007669"/>
    <property type="project" value="UniProtKB-KW"/>
</dbReference>
<comment type="similarity">
    <text evidence="1">Belongs to the helicase family. RecQ subfamily.</text>
</comment>
<comment type="catalytic activity">
    <reaction evidence="9">
        <text>Couples ATP hydrolysis with the unwinding of duplex DNA by translocating in the 3'-5' direction.</text>
        <dbReference type="EC" id="5.6.2.4"/>
    </reaction>
</comment>
<evidence type="ECO:0000256" key="2">
    <source>
        <dbReference type="ARBA" id="ARBA00022723"/>
    </source>
</evidence>
<evidence type="ECO:0000256" key="1">
    <source>
        <dbReference type="ARBA" id="ARBA00005446"/>
    </source>
</evidence>
<keyword evidence="6" id="KW-0067">ATP-binding</keyword>
<feature type="domain" description="Helicase C-terminal" evidence="15">
    <location>
        <begin position="241"/>
        <end position="392"/>
    </location>
</feature>
<dbReference type="InterPro" id="IPR014001">
    <property type="entry name" value="Helicase_ATP-bd"/>
</dbReference>
<dbReference type="Pfam" id="PF16124">
    <property type="entry name" value="RecQ_Zn_bind"/>
    <property type="match status" value="1"/>
</dbReference>
<dbReference type="SMART" id="SM00487">
    <property type="entry name" value="DEXDc"/>
    <property type="match status" value="1"/>
</dbReference>
<dbReference type="InterPro" id="IPR032284">
    <property type="entry name" value="RecQ_Zn-bd"/>
</dbReference>
<keyword evidence="17" id="KW-1185">Reference proteome</keyword>
<dbReference type="OrthoDB" id="9760034at2"/>
<keyword evidence="4" id="KW-0378">Hydrolase</keyword>
<evidence type="ECO:0000313" key="17">
    <source>
        <dbReference type="Proteomes" id="UP000267003"/>
    </source>
</evidence>
<gene>
    <name evidence="16" type="ORF">D7W81_26175</name>
</gene>
<dbReference type="GO" id="GO:0030894">
    <property type="term" value="C:replisome"/>
    <property type="evidence" value="ECO:0007669"/>
    <property type="project" value="TreeGrafter"/>
</dbReference>
<evidence type="ECO:0000256" key="11">
    <source>
        <dbReference type="ARBA" id="ARBA00044535"/>
    </source>
</evidence>
<organism evidence="16 17">
    <name type="scientific">Corallococcus aberystwythensis</name>
    <dbReference type="NCBI Taxonomy" id="2316722"/>
    <lineage>
        <taxon>Bacteria</taxon>
        <taxon>Pseudomonadati</taxon>
        <taxon>Myxococcota</taxon>
        <taxon>Myxococcia</taxon>
        <taxon>Myxococcales</taxon>
        <taxon>Cystobacterineae</taxon>
        <taxon>Myxococcaceae</taxon>
        <taxon>Corallococcus</taxon>
    </lineage>
</organism>
<accession>A0A3A8PUP0</accession>
<dbReference type="GO" id="GO:0043590">
    <property type="term" value="C:bacterial nucleoid"/>
    <property type="evidence" value="ECO:0007669"/>
    <property type="project" value="TreeGrafter"/>
</dbReference>
<dbReference type="PROSITE" id="PS51192">
    <property type="entry name" value="HELICASE_ATP_BIND_1"/>
    <property type="match status" value="1"/>
</dbReference>
<evidence type="ECO:0000256" key="5">
    <source>
        <dbReference type="ARBA" id="ARBA00022806"/>
    </source>
</evidence>
<feature type="domain" description="Helicase ATP-binding" evidence="14">
    <location>
        <begin position="54"/>
        <end position="222"/>
    </location>
</feature>
<dbReference type="SUPFAM" id="SSF52540">
    <property type="entry name" value="P-loop containing nucleoside triphosphate hydrolases"/>
    <property type="match status" value="1"/>
</dbReference>
<dbReference type="InterPro" id="IPR011545">
    <property type="entry name" value="DEAD/DEAH_box_helicase_dom"/>
</dbReference>
<evidence type="ECO:0000259" key="15">
    <source>
        <dbReference type="PROSITE" id="PS51194"/>
    </source>
</evidence>
<dbReference type="PROSITE" id="PS51194">
    <property type="entry name" value="HELICASE_CTER"/>
    <property type="match status" value="1"/>
</dbReference>
<dbReference type="SMART" id="SM00490">
    <property type="entry name" value="HELICc"/>
    <property type="match status" value="1"/>
</dbReference>
<dbReference type="Pfam" id="PF00270">
    <property type="entry name" value="DEAD"/>
    <property type="match status" value="1"/>
</dbReference>
<dbReference type="GO" id="GO:0006281">
    <property type="term" value="P:DNA repair"/>
    <property type="evidence" value="ECO:0007669"/>
    <property type="project" value="TreeGrafter"/>
</dbReference>
<dbReference type="FunFam" id="3.40.50.300:FF:001389">
    <property type="entry name" value="ATP-dependent DNA helicase RecQ"/>
    <property type="match status" value="1"/>
</dbReference>
<evidence type="ECO:0000256" key="12">
    <source>
        <dbReference type="ARBA" id="ARBA00044550"/>
    </source>
</evidence>
<dbReference type="Gene3D" id="1.10.10.10">
    <property type="entry name" value="Winged helix-like DNA-binding domain superfamily/Winged helix DNA-binding domain"/>
    <property type="match status" value="1"/>
</dbReference>
<evidence type="ECO:0000256" key="13">
    <source>
        <dbReference type="SAM" id="MobiDB-lite"/>
    </source>
</evidence>
<dbReference type="InterPro" id="IPR027417">
    <property type="entry name" value="P-loop_NTPase"/>
</dbReference>
<dbReference type="EMBL" id="RAWK01000175">
    <property type="protein sequence ID" value="RKH60123.1"/>
    <property type="molecule type" value="Genomic_DNA"/>
</dbReference>
<dbReference type="InterPro" id="IPR036388">
    <property type="entry name" value="WH-like_DNA-bd_sf"/>
</dbReference>
<evidence type="ECO:0000256" key="6">
    <source>
        <dbReference type="ARBA" id="ARBA00022840"/>
    </source>
</evidence>
<protein>
    <recommendedName>
        <fullName evidence="11">ATP-dependent DNA helicase RecQ</fullName>
        <ecNumber evidence="10">5.6.2.4</ecNumber>
    </recommendedName>
    <alternativeName>
        <fullName evidence="12">DNA 3'-5' helicase RecQ</fullName>
    </alternativeName>
</protein>
<name>A0A3A8PUP0_9BACT</name>
<dbReference type="EC" id="5.6.2.4" evidence="10"/>
<sequence>MPPVASGRSYPPGADASLHTNREGRDMQADAVDGVLRERFGLESFRPGQREVLTALLKPQGSALAVFPTGGGKSLCYQLPALLLEGLTVVVSPLIALMKDQIDALERKGIRAARLDSSLSLEEAREVTESLRDGTLKLLYVAPERFNNERFMGLLSELQISLFAVDEAHCVSEWGHNFRPDYLKLAQAARTLQAERILALTATATPQVVHDICEGFGIPESHAVVTGFYRNNLTLETTPTGVEARDALLVERLKSRPPGSTIVYVTLQKTAERVAALLSAEGLPANAYHAGLEAEDRERVQEAWTHSAKGIVVATIAFGMGIDKADVRAVYHYNLPKGLESYSQEIGRAGRDGKPSVVELLACPDDVPTLENFALGDTPLPEALSALVKELLSSGPELHLDLYALGNRHDLRPLVLRTALTYLELEGVLRQGTPFYAGYKVQPAGSVDALIGRFQGERARFVKDLFAHSKKGRTWYTFDVAEVAKALDQPRDRVVKAIDYFQEQGYAEVQVSEPRQRYTRLREREDTQALVALLQERFQKREVQEVSRVRDVLRLVMHDGCQSNALVAHFGEQREAPCGHCTFCRTGVARVLPPPHPRPDLREQLDAATFRPLVAKHPEALGHPRQAARFLCGLSSPALSKAKLTGHKLFGTLAEWPFAQVLAFCEAR</sequence>
<evidence type="ECO:0000256" key="3">
    <source>
        <dbReference type="ARBA" id="ARBA00022741"/>
    </source>
</evidence>